<keyword evidence="1" id="KW-1133">Transmembrane helix</keyword>
<feature type="transmembrane region" description="Helical" evidence="1">
    <location>
        <begin position="157"/>
        <end position="181"/>
    </location>
</feature>
<evidence type="ECO:0000313" key="2">
    <source>
        <dbReference type="EMBL" id="CDN40262.1"/>
    </source>
</evidence>
<sequence length="599" mass="70363">MCWFSTLMINIISSRINLMISPKKKYPSQLEKLFEQLENNEKKRIVIIAGKINNRKSRTLTSLYEYKATKQNQNELKLKNELVLIQPIVALSHHRVISDIIFNLKANLTIDNFQAPHMPKWIKKIVVQNKKNKIDKMLTDFNNLASNEYLVVRTQSLFPILTTISTLGTSVGVPLLSITLLRSNEFHRFAGSGGFAVWISFCIFLIIGGITALLFYLFSNIRYNKLQRITSNANEIFNKILNKYFVLPENQNKANKKRNLHKFFITTHSSFLYNEIDHNDKNYDKILQLLLILLSLNNNIICTVNIVDDFEIKQLYNPNWGKNNFLVIDISSFKTATNYHTILFFLLRQLSITLNIDAEELFFRSKRFSKIINSFLTEATSNFQLMELLRLTKIFLANFSNRLKHNLCRTFFFDFFTILVLRALSEQSYLYFVTEIQTHFIISKAAYQTIYETLEITKLLSDNWQTYGPNSLMFALEDIYDDPSWLNDIFNSLETQGNNFDELDWEKNKEKVQDFITKRSFQWITETDNHFSIYSNDNKEKLIILTVPIEEKNIFEWAETEFKKALENGFTYVILLFRQQRLILKVNNGKFVVIPETIL</sequence>
<organism evidence="2 3">
    <name type="scientific">Mycoplasma amphoriforme A39</name>
    <dbReference type="NCBI Taxonomy" id="572419"/>
    <lineage>
        <taxon>Bacteria</taxon>
        <taxon>Bacillati</taxon>
        <taxon>Mycoplasmatota</taxon>
        <taxon>Mollicutes</taxon>
        <taxon>Mycoplasmataceae</taxon>
        <taxon>Mycoplasma</taxon>
    </lineage>
</organism>
<feature type="transmembrane region" description="Helical" evidence="1">
    <location>
        <begin position="193"/>
        <end position="218"/>
    </location>
</feature>
<keyword evidence="1" id="KW-0812">Transmembrane</keyword>
<dbReference type="Proteomes" id="UP000261764">
    <property type="component" value="Chromosome I"/>
</dbReference>
<keyword evidence="1" id="KW-0472">Membrane</keyword>
<name>A0A292II85_9MOLU</name>
<gene>
    <name evidence="2" type="ORF">MAMA39_01390</name>
</gene>
<evidence type="ECO:0000256" key="1">
    <source>
        <dbReference type="SAM" id="Phobius"/>
    </source>
</evidence>
<dbReference type="AlphaFoldDB" id="A0A292II85"/>
<protein>
    <submittedName>
        <fullName evidence="2">Uncharacterized protein</fullName>
    </submittedName>
</protein>
<accession>A0A292II85</accession>
<reference evidence="2 3" key="1">
    <citation type="journal article" date="2015" name="Clin. Infect. Dis.">
        <title>Genomic Investigations unmask Mycoplasma amphoriforme, a new respiratory pathogen.</title>
        <authorList>
            <person name="Gillespie S.H."/>
            <person name="Ling C.L."/>
            <person name="Oravcova K."/>
            <person name="Pinheiro M."/>
            <person name="Wells L."/>
            <person name="Bryant J.M."/>
            <person name="McHugh T.D."/>
            <person name="Bebear C."/>
            <person name="Webster D."/>
            <person name="Harris S.R."/>
            <person name="Seth-Smith H.M."/>
            <person name="Thomson N.R."/>
        </authorList>
    </citation>
    <scope>NUCLEOTIDE SEQUENCE [LARGE SCALE GENOMIC DNA]</scope>
    <source>
        <strain evidence="2 3">A39</strain>
    </source>
</reference>
<evidence type="ECO:0000313" key="3">
    <source>
        <dbReference type="Proteomes" id="UP000261764"/>
    </source>
</evidence>
<keyword evidence="3" id="KW-1185">Reference proteome</keyword>
<dbReference type="EMBL" id="HG937516">
    <property type="protein sequence ID" value="CDN40262.1"/>
    <property type="molecule type" value="Genomic_DNA"/>
</dbReference>
<proteinExistence type="predicted"/>
<dbReference type="KEGG" id="mamp:MAMA39_01390"/>